<evidence type="ECO:0000256" key="3">
    <source>
        <dbReference type="SAM" id="SignalP"/>
    </source>
</evidence>
<keyword evidence="6" id="KW-1185">Reference proteome</keyword>
<feature type="chain" id="PRO_5045818044" evidence="3">
    <location>
        <begin position="28"/>
        <end position="358"/>
    </location>
</feature>
<dbReference type="Gene3D" id="1.10.101.10">
    <property type="entry name" value="PGBD-like superfamily/PGBD"/>
    <property type="match status" value="1"/>
</dbReference>
<evidence type="ECO:0000256" key="2">
    <source>
        <dbReference type="ARBA" id="ARBA00023054"/>
    </source>
</evidence>
<feature type="signal peptide" evidence="3">
    <location>
        <begin position="1"/>
        <end position="27"/>
    </location>
</feature>
<evidence type="ECO:0000256" key="1">
    <source>
        <dbReference type="ARBA" id="ARBA00004196"/>
    </source>
</evidence>
<dbReference type="InterPro" id="IPR050465">
    <property type="entry name" value="UPF0194_transport"/>
</dbReference>
<name>A0ABY4P0Q0_9PSEU</name>
<reference evidence="5" key="1">
    <citation type="submission" date="2022-01" db="EMBL/GenBank/DDBJ databases">
        <title>PSI-footprinting approach for the identification of protein synthesis inhibitor producers.</title>
        <authorList>
            <person name="Handel F."/>
            <person name="Kulik A."/>
            <person name="Wex K.W."/>
            <person name="Berscheid A."/>
            <person name="Saur J.S."/>
            <person name="Winkler A."/>
            <person name="Wibberg D."/>
            <person name="Kalinowski J."/>
            <person name="Broetz-Oesterhelt H."/>
            <person name="Mast Y."/>
        </authorList>
    </citation>
    <scope>NUCLEOTIDE SEQUENCE</scope>
    <source>
        <strain evidence="5">KNN 49.3e</strain>
    </source>
</reference>
<protein>
    <submittedName>
        <fullName evidence="5">Peptidoglycan-binding protein</fullName>
    </submittedName>
</protein>
<dbReference type="SUPFAM" id="SSF47090">
    <property type="entry name" value="PGBD-like"/>
    <property type="match status" value="1"/>
</dbReference>
<accession>A0ABY4P0Q0</accession>
<keyword evidence="3" id="KW-0732">Signal</keyword>
<feature type="domain" description="Peptidoglycan binding-like" evidence="4">
    <location>
        <begin position="124"/>
        <end position="176"/>
    </location>
</feature>
<dbReference type="Pfam" id="PF01471">
    <property type="entry name" value="PG_binding_1"/>
    <property type="match status" value="1"/>
</dbReference>
<dbReference type="InterPro" id="IPR036366">
    <property type="entry name" value="PGBDSf"/>
</dbReference>
<dbReference type="RefSeq" id="WP_249466434.1">
    <property type="nucleotide sequence ID" value="NZ_CP091196.1"/>
</dbReference>
<proteinExistence type="predicted"/>
<dbReference type="Proteomes" id="UP000830158">
    <property type="component" value="Chromosome"/>
</dbReference>
<dbReference type="InterPro" id="IPR036365">
    <property type="entry name" value="PGBD-like_sf"/>
</dbReference>
<gene>
    <name evidence="5" type="ORF">L1857_24940</name>
</gene>
<evidence type="ECO:0000313" key="5">
    <source>
        <dbReference type="EMBL" id="UQS25823.1"/>
    </source>
</evidence>
<dbReference type="EMBL" id="CP091196">
    <property type="protein sequence ID" value="UQS25823.1"/>
    <property type="molecule type" value="Genomic_DNA"/>
</dbReference>
<keyword evidence="2" id="KW-0175">Coiled coil</keyword>
<dbReference type="InterPro" id="IPR002477">
    <property type="entry name" value="Peptidoglycan-bd-like"/>
</dbReference>
<organism evidence="5 6">
    <name type="scientific">Amycolatopsis thermalba</name>
    <dbReference type="NCBI Taxonomy" id="944492"/>
    <lineage>
        <taxon>Bacteria</taxon>
        <taxon>Bacillati</taxon>
        <taxon>Actinomycetota</taxon>
        <taxon>Actinomycetes</taxon>
        <taxon>Pseudonocardiales</taxon>
        <taxon>Pseudonocardiaceae</taxon>
        <taxon>Amycolatopsis</taxon>
    </lineage>
</organism>
<dbReference type="Gene3D" id="2.40.420.20">
    <property type="match status" value="1"/>
</dbReference>
<sequence>MTARRRAGRVVAVVAILAAAGTGFVVADPFGAPATETSIDNGSATGLGQVTKGTLSARSQQNGTLGYAGSYPAINNANGKVTRLPAVGDIVKQGDALYWVEGVAVLLLQGGYPAYRNLYWGMEGADVQQLNAALVALGYATTGELDPESDYFGRQTYYAVRELQEHAGIEETGQLTLGQIVFLPAAEIRVTQVNAALGAAAAPGGVLLTASSTQREVTVALNANKQSEVKAGDPVTITLPNGTRTDGVVAWVGKVATKDDDSTTVDVHITPSDPAATGQLDQAPVQVSIVSETVQDVLTVPVNALLALAGGGYAVEVVDVSGARRLVPVETGLFDDSAGRVEVRGDGLAEGQNVVVPA</sequence>
<comment type="subcellular location">
    <subcellularLocation>
        <location evidence="1">Cell envelope</location>
    </subcellularLocation>
</comment>
<evidence type="ECO:0000313" key="6">
    <source>
        <dbReference type="Proteomes" id="UP000830158"/>
    </source>
</evidence>
<evidence type="ECO:0000259" key="4">
    <source>
        <dbReference type="Pfam" id="PF01471"/>
    </source>
</evidence>
<dbReference type="PANTHER" id="PTHR32347">
    <property type="entry name" value="EFFLUX SYSTEM COMPONENT YKNX-RELATED"/>
    <property type="match status" value="1"/>
</dbReference>